<keyword evidence="2" id="KW-1185">Reference proteome</keyword>
<dbReference type="eggNOG" id="COG2378">
    <property type="taxonomic scope" value="Bacteria"/>
</dbReference>
<protein>
    <recommendedName>
        <fullName evidence="3">HTH domain protein</fullName>
    </recommendedName>
</protein>
<reference evidence="1 2" key="1">
    <citation type="submission" date="2013-07" db="EMBL/GenBank/DDBJ databases">
        <authorList>
            <person name="Weinstock G."/>
            <person name="Sodergren E."/>
            <person name="Wylie T."/>
            <person name="Fulton L."/>
            <person name="Fulton R."/>
            <person name="Fronick C."/>
            <person name="O'Laughlin M."/>
            <person name="Godfrey J."/>
            <person name="Miner T."/>
            <person name="Herter B."/>
            <person name="Appelbaum E."/>
            <person name="Cordes M."/>
            <person name="Lek S."/>
            <person name="Wollam A."/>
            <person name="Pepin K.H."/>
            <person name="Palsikar V.B."/>
            <person name="Mitreva M."/>
            <person name="Wilson R.K."/>
        </authorList>
    </citation>
    <scope>NUCLEOTIDE SEQUENCE [LARGE SCALE GENOMIC DNA]</scope>
    <source>
        <strain evidence="1 2">ATCC 27760</strain>
    </source>
</reference>
<proteinExistence type="predicted"/>
<comment type="caution">
    <text evidence="1">The sequence shown here is derived from an EMBL/GenBank/DDBJ whole genome shotgun (WGS) entry which is preliminary data.</text>
</comment>
<name>U2KWQ8_9FIRM</name>
<dbReference type="HOGENOM" id="CLU_148032_1_0_9"/>
<dbReference type="EMBL" id="AWVF01000106">
    <property type="protein sequence ID" value="ERJ96722.1"/>
    <property type="molecule type" value="Genomic_DNA"/>
</dbReference>
<evidence type="ECO:0008006" key="3">
    <source>
        <dbReference type="Google" id="ProtNLM"/>
    </source>
</evidence>
<evidence type="ECO:0000313" key="2">
    <source>
        <dbReference type="Proteomes" id="UP000016662"/>
    </source>
</evidence>
<gene>
    <name evidence="1" type="ORF">RUMCAL_00908</name>
</gene>
<dbReference type="PATRIC" id="fig|411473.3.peg.744"/>
<dbReference type="Gene3D" id="1.10.10.10">
    <property type="entry name" value="Winged helix-like DNA-binding domain superfamily/Winged helix DNA-binding domain"/>
    <property type="match status" value="1"/>
</dbReference>
<dbReference type="AlphaFoldDB" id="U2KWQ8"/>
<accession>U2KWQ8</accession>
<dbReference type="InterPro" id="IPR036388">
    <property type="entry name" value="WH-like_DNA-bd_sf"/>
</dbReference>
<dbReference type="STRING" id="411473.RUMCAL_00908"/>
<organism evidence="1 2">
    <name type="scientific">Ruminococcus callidus ATCC 27760</name>
    <dbReference type="NCBI Taxonomy" id="411473"/>
    <lineage>
        <taxon>Bacteria</taxon>
        <taxon>Bacillati</taxon>
        <taxon>Bacillota</taxon>
        <taxon>Clostridia</taxon>
        <taxon>Eubacteriales</taxon>
        <taxon>Oscillospiraceae</taxon>
        <taxon>Ruminococcus</taxon>
    </lineage>
</organism>
<dbReference type="Proteomes" id="UP000016662">
    <property type="component" value="Unassembled WGS sequence"/>
</dbReference>
<sequence length="141" mass="15872">MNSFQTTKKAGSLNARVSSTIRKGGVHVSVNERRAEIMKILVARRQTTVPLLAQELCVCCNTVRNDIHALALDYPLETCSGNGGGVRVADWYHPYKNMLTEEQSVALEQLLLFADIRQAEVIRQILAEFSSQTYRQKYAKE</sequence>
<evidence type="ECO:0000313" key="1">
    <source>
        <dbReference type="EMBL" id="ERJ96722.1"/>
    </source>
</evidence>